<protein>
    <submittedName>
        <fullName evidence="2">Uncharacterized protein</fullName>
    </submittedName>
</protein>
<dbReference type="EMBL" id="BK015535">
    <property type="protein sequence ID" value="DAE11594.1"/>
    <property type="molecule type" value="Genomic_DNA"/>
</dbReference>
<organism evidence="2">
    <name type="scientific">Siphoviridae sp. ct2vX3</name>
    <dbReference type="NCBI Taxonomy" id="2825318"/>
    <lineage>
        <taxon>Viruses</taxon>
        <taxon>Duplodnaviria</taxon>
        <taxon>Heunggongvirae</taxon>
        <taxon>Uroviricota</taxon>
        <taxon>Caudoviricetes</taxon>
    </lineage>
</organism>
<name>A0A8S5PXI7_9CAUD</name>
<reference evidence="2" key="1">
    <citation type="journal article" date="2021" name="Proc. Natl. Acad. Sci. U.S.A.">
        <title>A Catalog of Tens of Thousands of Viruses from Human Metagenomes Reveals Hidden Associations with Chronic Diseases.</title>
        <authorList>
            <person name="Tisza M.J."/>
            <person name="Buck C.B."/>
        </authorList>
    </citation>
    <scope>NUCLEOTIDE SEQUENCE</scope>
    <source>
        <strain evidence="2">Ct2vX3</strain>
    </source>
</reference>
<proteinExistence type="predicted"/>
<sequence>MIFKPSYKVEGYEPGQNGKGDKLILDREFSGKIDEINEEGQVTNRNYVYLVKTDGSLIEQISITEKNDKDKTVILSSNLKLPFNNGSNPLVSLIDIGAEGSLVIGINSNDVGTGFLRPRGLTIAEYNVPSNTESNIEPNAESDTNSDADSNTSMLKNPKVFLGDLDYSNITFFEGIDNTISRGFGLYSENVYLTGSLTTQINNNSGLTYAGINTLNGASASKFNQDTGATADNSKIVFWAGAPSPSSIVDAPF</sequence>
<evidence type="ECO:0000313" key="2">
    <source>
        <dbReference type="EMBL" id="DAE11594.1"/>
    </source>
</evidence>
<feature type="compositionally biased region" description="Low complexity" evidence="1">
    <location>
        <begin position="139"/>
        <end position="152"/>
    </location>
</feature>
<feature type="region of interest" description="Disordered" evidence="1">
    <location>
        <begin position="129"/>
        <end position="152"/>
    </location>
</feature>
<accession>A0A8S5PXI7</accession>
<evidence type="ECO:0000256" key="1">
    <source>
        <dbReference type="SAM" id="MobiDB-lite"/>
    </source>
</evidence>